<gene>
    <name evidence="2" type="ORF">GCM10009801_81770</name>
</gene>
<keyword evidence="3" id="KW-1185">Reference proteome</keyword>
<dbReference type="EMBL" id="BAAAPE010000039">
    <property type="protein sequence ID" value="GAA2105602.1"/>
    <property type="molecule type" value="Genomic_DNA"/>
</dbReference>
<accession>A0ABN2X7Y2</accession>
<proteinExistence type="predicted"/>
<reference evidence="2 3" key="1">
    <citation type="journal article" date="2019" name="Int. J. Syst. Evol. Microbiol.">
        <title>The Global Catalogue of Microorganisms (GCM) 10K type strain sequencing project: providing services to taxonomists for standard genome sequencing and annotation.</title>
        <authorList>
            <consortium name="The Broad Institute Genomics Platform"/>
            <consortium name="The Broad Institute Genome Sequencing Center for Infectious Disease"/>
            <person name="Wu L."/>
            <person name="Ma J."/>
        </authorList>
    </citation>
    <scope>NUCLEOTIDE SEQUENCE [LARGE SCALE GENOMIC DNA]</scope>
    <source>
        <strain evidence="2 3">JCM 15478</strain>
    </source>
</reference>
<dbReference type="Proteomes" id="UP001500016">
    <property type="component" value="Unassembled WGS sequence"/>
</dbReference>
<dbReference type="Pfam" id="PF21983">
    <property type="entry name" value="NikA-like"/>
    <property type="match status" value="1"/>
</dbReference>
<dbReference type="InterPro" id="IPR053842">
    <property type="entry name" value="NikA-like"/>
</dbReference>
<protein>
    <recommendedName>
        <fullName evidence="4">Mobilization protein</fullName>
    </recommendedName>
</protein>
<evidence type="ECO:0008006" key="4">
    <source>
        <dbReference type="Google" id="ProtNLM"/>
    </source>
</evidence>
<evidence type="ECO:0000313" key="3">
    <source>
        <dbReference type="Proteomes" id="UP001500016"/>
    </source>
</evidence>
<dbReference type="RefSeq" id="WP_425578394.1">
    <property type="nucleotide sequence ID" value="NZ_BAAAPE010000039.1"/>
</dbReference>
<organism evidence="2 3">
    <name type="scientific">Streptomyces albiaxialis</name>
    <dbReference type="NCBI Taxonomy" id="329523"/>
    <lineage>
        <taxon>Bacteria</taxon>
        <taxon>Bacillati</taxon>
        <taxon>Actinomycetota</taxon>
        <taxon>Actinomycetes</taxon>
        <taxon>Kitasatosporales</taxon>
        <taxon>Streptomycetaceae</taxon>
        <taxon>Streptomyces</taxon>
    </lineage>
</organism>
<evidence type="ECO:0000256" key="1">
    <source>
        <dbReference type="SAM" id="MobiDB-lite"/>
    </source>
</evidence>
<name>A0ABN2X7Y2_9ACTN</name>
<evidence type="ECO:0000313" key="2">
    <source>
        <dbReference type="EMBL" id="GAA2105602.1"/>
    </source>
</evidence>
<sequence>MSEPDAPAGRRLRHTKTPRDHRVNLRISAAEYEALKQAADRSRLAVGAYAARSAVAVAKGEIVPLPVDERELRREVIDSRADMNRIGNNLNQIAHTLNADGVVTPAQLATVLSRVEDAVRRLDDATISLMDGRRS</sequence>
<comment type="caution">
    <text evidence="2">The sequence shown here is derived from an EMBL/GenBank/DDBJ whole genome shotgun (WGS) entry which is preliminary data.</text>
</comment>
<feature type="region of interest" description="Disordered" evidence="1">
    <location>
        <begin position="1"/>
        <end position="20"/>
    </location>
</feature>